<evidence type="ECO:0000313" key="2">
    <source>
        <dbReference type="Proteomes" id="UP000277457"/>
    </source>
</evidence>
<name>A0A662D390_UNCAE</name>
<dbReference type="AlphaFoldDB" id="A0A662D390"/>
<evidence type="ECO:0000313" key="1">
    <source>
        <dbReference type="EMBL" id="RLE07219.1"/>
    </source>
</evidence>
<comment type="caution">
    <text evidence="1">The sequence shown here is derived from an EMBL/GenBank/DDBJ whole genome shotgun (WGS) entry which is preliminary data.</text>
</comment>
<dbReference type="Proteomes" id="UP000277457">
    <property type="component" value="Unassembled WGS sequence"/>
</dbReference>
<gene>
    <name evidence="1" type="ORF">DRZ78_03355</name>
</gene>
<organism evidence="1 2">
    <name type="scientific">Aerophobetes bacterium</name>
    <dbReference type="NCBI Taxonomy" id="2030807"/>
    <lineage>
        <taxon>Bacteria</taxon>
        <taxon>Candidatus Aerophobota</taxon>
    </lineage>
</organism>
<sequence>MIIESAFFKLPRLLHSVEYLSRTEGSYGREKPPRKVYEAELNSMFATLLRQEISLLNVPSPNACVVENFPYEIDANKKVDIYVNLNPDWGLSRVGEAIKASQEPQNFLPIWYGTPVNYIESKYFGNLTSKSSSTQQVGKILNDILRLKSLIRSKENISRYLLLVFAAHPEKYLAYSNRKWLEELLIPKMKEFDLTKPKPLTFGHIRIPLKQIPCSMFKEVKGRFEEKTRGDDFTFSFFKYFILPYTVNEKLKLKDLSYFFLMKIF</sequence>
<protein>
    <submittedName>
        <fullName evidence="1">Uncharacterized protein</fullName>
    </submittedName>
</protein>
<proteinExistence type="predicted"/>
<reference evidence="1 2" key="1">
    <citation type="submission" date="2018-06" db="EMBL/GenBank/DDBJ databases">
        <title>Extensive metabolic versatility and redundancy in microbially diverse, dynamic hydrothermal sediments.</title>
        <authorList>
            <person name="Dombrowski N."/>
            <person name="Teske A."/>
            <person name="Baker B.J."/>
        </authorList>
    </citation>
    <scope>NUCLEOTIDE SEQUENCE [LARGE SCALE GENOMIC DNA]</scope>
    <source>
        <strain evidence="1">B7_G13</strain>
    </source>
</reference>
<dbReference type="EMBL" id="QMPY01000111">
    <property type="protein sequence ID" value="RLE07219.1"/>
    <property type="molecule type" value="Genomic_DNA"/>
</dbReference>
<accession>A0A662D390</accession>